<dbReference type="EMBL" id="QSJD01000057">
    <property type="protein sequence ID" value="RHD41457.1"/>
    <property type="molecule type" value="Genomic_DNA"/>
</dbReference>
<gene>
    <name evidence="1" type="ORF">DW794_21210</name>
</gene>
<dbReference type="GO" id="GO:0016746">
    <property type="term" value="F:acyltransferase activity"/>
    <property type="evidence" value="ECO:0007669"/>
    <property type="project" value="UniProtKB-KW"/>
</dbReference>
<dbReference type="InterPro" id="IPR011004">
    <property type="entry name" value="Trimer_LpxA-like_sf"/>
</dbReference>
<dbReference type="Gene3D" id="2.160.10.10">
    <property type="entry name" value="Hexapeptide repeat proteins"/>
    <property type="match status" value="1"/>
</dbReference>
<proteinExistence type="predicted"/>
<evidence type="ECO:0000313" key="2">
    <source>
        <dbReference type="Proteomes" id="UP000284689"/>
    </source>
</evidence>
<reference evidence="1 2" key="1">
    <citation type="submission" date="2018-08" db="EMBL/GenBank/DDBJ databases">
        <title>A genome reference for cultivated species of the human gut microbiota.</title>
        <authorList>
            <person name="Zou Y."/>
            <person name="Xue W."/>
            <person name="Luo G."/>
        </authorList>
    </citation>
    <scope>NUCLEOTIDE SEQUENCE [LARGE SCALE GENOMIC DNA]</scope>
    <source>
        <strain evidence="1 2">AM31-16AC</strain>
    </source>
</reference>
<dbReference type="Pfam" id="PF14602">
    <property type="entry name" value="Hexapep_2"/>
    <property type="match status" value="1"/>
</dbReference>
<comment type="caution">
    <text evidence="1">The sequence shown here is derived from an EMBL/GenBank/DDBJ whole genome shotgun (WGS) entry which is preliminary data.</text>
</comment>
<dbReference type="SUPFAM" id="SSF51161">
    <property type="entry name" value="Trimeric LpxA-like enzymes"/>
    <property type="match status" value="1"/>
</dbReference>
<keyword evidence="1" id="KW-0808">Transferase</keyword>
<accession>A0A414F4D6</accession>
<dbReference type="AlphaFoldDB" id="A0A414F4D6"/>
<organism evidence="1 2">
    <name type="scientific">Bacteroides caccae</name>
    <dbReference type="NCBI Taxonomy" id="47678"/>
    <lineage>
        <taxon>Bacteria</taxon>
        <taxon>Pseudomonadati</taxon>
        <taxon>Bacteroidota</taxon>
        <taxon>Bacteroidia</taxon>
        <taxon>Bacteroidales</taxon>
        <taxon>Bacteroidaceae</taxon>
        <taxon>Bacteroides</taxon>
    </lineage>
</organism>
<name>A0A414F4D6_9BACE</name>
<protein>
    <submittedName>
        <fullName evidence="1">Acyltransferase</fullName>
    </submittedName>
</protein>
<dbReference type="PANTHER" id="PTHR23416">
    <property type="entry name" value="SIALIC ACID SYNTHASE-RELATED"/>
    <property type="match status" value="1"/>
</dbReference>
<keyword evidence="1" id="KW-0012">Acyltransferase</keyword>
<dbReference type="Proteomes" id="UP000284689">
    <property type="component" value="Unassembled WGS sequence"/>
</dbReference>
<sequence>MMYVKALRFCSKICSSLYIGWNKIYFFLNNIKYGKNFRVFNHLYLKIHVGALVQIGNNCTIMSGAGLNPLSRNIKTCIYVGKKATLKLGNDVGISSSTLWVKESVSIGNSVAIGADCIIMDTDAHNLDWKIRCSEETNEYGESVDMVTAASAPIVIEDNVLVGARCIILKGVTIGARSIIGSGSIVTKDIPSDCIAAGNPCKVIKSIVY</sequence>
<evidence type="ECO:0000313" key="1">
    <source>
        <dbReference type="EMBL" id="RHD41457.1"/>
    </source>
</evidence>
<dbReference type="InterPro" id="IPR001451">
    <property type="entry name" value="Hexapep"/>
</dbReference>
<dbReference type="InterPro" id="IPR051159">
    <property type="entry name" value="Hexapeptide_acetyltransf"/>
</dbReference>